<dbReference type="AlphaFoldDB" id="A0AAV1V085"/>
<evidence type="ECO:0000313" key="3">
    <source>
        <dbReference type="Proteomes" id="UP001162060"/>
    </source>
</evidence>
<evidence type="ECO:0000313" key="1">
    <source>
        <dbReference type="EMBL" id="CAK7924914.1"/>
    </source>
</evidence>
<reference evidence="2" key="1">
    <citation type="submission" date="2024-01" db="EMBL/GenBank/DDBJ databases">
        <authorList>
            <person name="Webb A."/>
        </authorList>
    </citation>
    <scope>NUCLEOTIDE SEQUENCE</scope>
    <source>
        <strain evidence="2">Pm1</strain>
    </source>
</reference>
<sequence>MELEFVAAPGAGRELLGVGETMSEIIGSPAILKNMLIDNQAAIQKIKREASST</sequence>
<protein>
    <submittedName>
        <fullName evidence="2">Uncharacterized protein</fullName>
    </submittedName>
</protein>
<organism evidence="2 3">
    <name type="scientific">Peronospora matthiolae</name>
    <dbReference type="NCBI Taxonomy" id="2874970"/>
    <lineage>
        <taxon>Eukaryota</taxon>
        <taxon>Sar</taxon>
        <taxon>Stramenopiles</taxon>
        <taxon>Oomycota</taxon>
        <taxon>Peronosporomycetes</taxon>
        <taxon>Peronosporales</taxon>
        <taxon>Peronosporaceae</taxon>
        <taxon>Peronospora</taxon>
    </lineage>
</organism>
<accession>A0AAV1V085</accession>
<dbReference type="Proteomes" id="UP001162060">
    <property type="component" value="Unassembled WGS sequence"/>
</dbReference>
<comment type="caution">
    <text evidence="2">The sequence shown here is derived from an EMBL/GenBank/DDBJ whole genome shotgun (WGS) entry which is preliminary data.</text>
</comment>
<proteinExistence type="predicted"/>
<gene>
    <name evidence="1" type="ORF">PM001_LOCUS10064</name>
    <name evidence="2" type="ORF">PM001_LOCUS25431</name>
</gene>
<dbReference type="EMBL" id="CAKLBY020000078">
    <property type="protein sequence ID" value="CAK7924914.1"/>
    <property type="molecule type" value="Genomic_DNA"/>
</dbReference>
<name>A0AAV1V085_9STRA</name>
<dbReference type="EMBL" id="CAKLBY020000256">
    <property type="protein sequence ID" value="CAK7940281.1"/>
    <property type="molecule type" value="Genomic_DNA"/>
</dbReference>
<evidence type="ECO:0000313" key="2">
    <source>
        <dbReference type="EMBL" id="CAK7940281.1"/>
    </source>
</evidence>